<feature type="transmembrane region" description="Helical" evidence="1">
    <location>
        <begin position="7"/>
        <end position="25"/>
    </location>
</feature>
<keyword evidence="1" id="KW-0812">Transmembrane</keyword>
<reference evidence="2 3" key="1">
    <citation type="submission" date="2016-10" db="EMBL/GenBank/DDBJ databases">
        <authorList>
            <person name="de Groot N.N."/>
        </authorList>
    </citation>
    <scope>NUCLEOTIDE SEQUENCE [LARGE SCALE GENOMIC DNA]</scope>
    <source>
        <strain evidence="2 3">A52C2</strain>
    </source>
</reference>
<name>A0A1H9DFQ5_9HYPH</name>
<keyword evidence="1" id="KW-1133">Transmembrane helix</keyword>
<dbReference type="AlphaFoldDB" id="A0A1H9DFQ5"/>
<dbReference type="InterPro" id="IPR012666">
    <property type="entry name" value="CbtA_put"/>
</dbReference>
<feature type="transmembrane region" description="Helical" evidence="1">
    <location>
        <begin position="112"/>
        <end position="128"/>
    </location>
</feature>
<feature type="transmembrane region" description="Helical" evidence="1">
    <location>
        <begin position="173"/>
        <end position="192"/>
    </location>
</feature>
<proteinExistence type="predicted"/>
<dbReference type="RefSeq" id="WP_092495588.1">
    <property type="nucleotide sequence ID" value="NZ_FOFG01000002.1"/>
</dbReference>
<dbReference type="Proteomes" id="UP000199647">
    <property type="component" value="Unassembled WGS sequence"/>
</dbReference>
<gene>
    <name evidence="2" type="ORF">SAMN05216548_102444</name>
</gene>
<accession>A0A1H9DFQ5</accession>
<keyword evidence="3" id="KW-1185">Reference proteome</keyword>
<evidence type="ECO:0000256" key="1">
    <source>
        <dbReference type="SAM" id="Phobius"/>
    </source>
</evidence>
<dbReference type="EMBL" id="FOFG01000002">
    <property type="protein sequence ID" value="SEQ12137.1"/>
    <property type="molecule type" value="Genomic_DNA"/>
</dbReference>
<feature type="transmembrane region" description="Helical" evidence="1">
    <location>
        <begin position="204"/>
        <end position="229"/>
    </location>
</feature>
<evidence type="ECO:0000313" key="2">
    <source>
        <dbReference type="EMBL" id="SEQ12137.1"/>
    </source>
</evidence>
<protein>
    <submittedName>
        <fullName evidence="2">Cobalt transporter subunit CbtA</fullName>
    </submittedName>
</protein>
<feature type="transmembrane region" description="Helical" evidence="1">
    <location>
        <begin position="148"/>
        <end position="166"/>
    </location>
</feature>
<dbReference type="OrthoDB" id="9813640at2"/>
<keyword evidence="1" id="KW-0472">Membrane</keyword>
<dbReference type="Pfam" id="PF09490">
    <property type="entry name" value="CbtA"/>
    <property type="match status" value="1"/>
</dbReference>
<feature type="transmembrane region" description="Helical" evidence="1">
    <location>
        <begin position="79"/>
        <end position="103"/>
    </location>
</feature>
<organism evidence="2 3">
    <name type="scientific">Faunimonas pinastri</name>
    <dbReference type="NCBI Taxonomy" id="1855383"/>
    <lineage>
        <taxon>Bacteria</taxon>
        <taxon>Pseudomonadati</taxon>
        <taxon>Pseudomonadota</taxon>
        <taxon>Alphaproteobacteria</taxon>
        <taxon>Hyphomicrobiales</taxon>
        <taxon>Afifellaceae</taxon>
        <taxon>Faunimonas</taxon>
    </lineage>
</organism>
<sequence length="245" mass="26014">MNVFRSIVFSAVLSGLIVGIVVTALQQFGTVPLILQAEIYEKATDKAAPVAHSDAAAVPHEHEHGDEGWEPADGFERNAFTAAFNVIDWIGFGLLLNGAFVLFRRSATWREGFLWGLGGFAAIMLAPGLGLPPELPGIPAAPLGPRQIWWIGTALATAAGLGLIAFRRTPALAVVAVALIVAPHLIGAPQLADLHTEVPEALSHRFVVTVLVTSFVSWALLGALTGAFYRMFSRQEERAGTAAFA</sequence>
<dbReference type="STRING" id="1855383.SAMN05216548_102444"/>
<evidence type="ECO:0000313" key="3">
    <source>
        <dbReference type="Proteomes" id="UP000199647"/>
    </source>
</evidence>
<dbReference type="NCBIfam" id="TIGR02458">
    <property type="entry name" value="CbtA"/>
    <property type="match status" value="1"/>
</dbReference>